<reference evidence="3" key="1">
    <citation type="journal article" date="2019" name="Int. J. Syst. Evol. Microbiol.">
        <title>The Global Catalogue of Microorganisms (GCM) 10K type strain sequencing project: providing services to taxonomists for standard genome sequencing and annotation.</title>
        <authorList>
            <consortium name="The Broad Institute Genomics Platform"/>
            <consortium name="The Broad Institute Genome Sequencing Center for Infectious Disease"/>
            <person name="Wu L."/>
            <person name="Ma J."/>
        </authorList>
    </citation>
    <scope>NUCLEOTIDE SEQUENCE [LARGE SCALE GENOMIC DNA]</scope>
    <source>
        <strain evidence="3">KCTC 42424</strain>
    </source>
</reference>
<evidence type="ECO:0000313" key="2">
    <source>
        <dbReference type="EMBL" id="MFC3679179.1"/>
    </source>
</evidence>
<comment type="caution">
    <text evidence="2">The sequence shown here is derived from an EMBL/GenBank/DDBJ whole genome shotgun (WGS) entry which is preliminary data.</text>
</comment>
<dbReference type="PROSITE" id="PS51549">
    <property type="entry name" value="DM13"/>
    <property type="match status" value="1"/>
</dbReference>
<gene>
    <name evidence="2" type="ORF">ACFOMG_03530</name>
</gene>
<dbReference type="Proteomes" id="UP001595722">
    <property type="component" value="Unassembled WGS sequence"/>
</dbReference>
<sequence>MKRLIWPLLLLSHLLLAALGFALGIYTLPILTAPASPAPLAMMRSATQARYVARMERDLQDSDWLHWAEGTLRLADDFIAFDGAIAPGPDYKLYLSPQFVETEADFLRLKSSMVKVGDVRTFDRFILPLPEQIELARFNSVIIWCESFGQFISAARYRPATD</sequence>
<dbReference type="InterPro" id="IPR019545">
    <property type="entry name" value="DM13_domain"/>
</dbReference>
<keyword evidence="3" id="KW-1185">Reference proteome</keyword>
<dbReference type="RefSeq" id="WP_376864838.1">
    <property type="nucleotide sequence ID" value="NZ_JBHRYB010000003.1"/>
</dbReference>
<name>A0ABV7VP02_9GAMM</name>
<accession>A0ABV7VP02</accession>
<organism evidence="2 3">
    <name type="scientific">Bacterioplanoides pacificum</name>
    <dbReference type="NCBI Taxonomy" id="1171596"/>
    <lineage>
        <taxon>Bacteria</taxon>
        <taxon>Pseudomonadati</taxon>
        <taxon>Pseudomonadota</taxon>
        <taxon>Gammaproteobacteria</taxon>
        <taxon>Oceanospirillales</taxon>
        <taxon>Oceanospirillaceae</taxon>
        <taxon>Bacterioplanoides</taxon>
    </lineage>
</organism>
<proteinExistence type="predicted"/>
<dbReference type="Pfam" id="PF10517">
    <property type="entry name" value="DM13"/>
    <property type="match status" value="1"/>
</dbReference>
<evidence type="ECO:0000313" key="3">
    <source>
        <dbReference type="Proteomes" id="UP001595722"/>
    </source>
</evidence>
<evidence type="ECO:0000259" key="1">
    <source>
        <dbReference type="PROSITE" id="PS51549"/>
    </source>
</evidence>
<feature type="domain" description="DM13" evidence="1">
    <location>
        <begin position="53"/>
        <end position="158"/>
    </location>
</feature>
<dbReference type="EMBL" id="JBHRYB010000003">
    <property type="protein sequence ID" value="MFC3679179.1"/>
    <property type="molecule type" value="Genomic_DNA"/>
</dbReference>
<protein>
    <submittedName>
        <fullName evidence="2">DM13 domain-containing protein</fullName>
    </submittedName>
</protein>